<dbReference type="AlphaFoldDB" id="A0A2T6BL61"/>
<reference evidence="2 3" key="1">
    <citation type="submission" date="2018-04" db="EMBL/GenBank/DDBJ databases">
        <title>Genomic Encyclopedia of Archaeal and Bacterial Type Strains, Phase II (KMG-II): from individual species to whole genera.</title>
        <authorList>
            <person name="Goeker M."/>
        </authorList>
    </citation>
    <scope>NUCLEOTIDE SEQUENCE [LARGE SCALE GENOMIC DNA]</scope>
    <source>
        <strain evidence="2 3">DSM 100977</strain>
    </source>
</reference>
<dbReference type="EMBL" id="QBKS01000001">
    <property type="protein sequence ID" value="PTX56789.1"/>
    <property type="molecule type" value="Genomic_DNA"/>
</dbReference>
<keyword evidence="1" id="KW-0732">Signal</keyword>
<name>A0A2T6BL61_9RHOB</name>
<feature type="signal peptide" evidence="1">
    <location>
        <begin position="1"/>
        <end position="24"/>
    </location>
</feature>
<dbReference type="Proteomes" id="UP000243978">
    <property type="component" value="Unassembled WGS sequence"/>
</dbReference>
<organism evidence="2 3">
    <name type="scientific">Litoreibacter ponti</name>
    <dbReference type="NCBI Taxonomy" id="1510457"/>
    <lineage>
        <taxon>Bacteria</taxon>
        <taxon>Pseudomonadati</taxon>
        <taxon>Pseudomonadota</taxon>
        <taxon>Alphaproteobacteria</taxon>
        <taxon>Rhodobacterales</taxon>
        <taxon>Roseobacteraceae</taxon>
        <taxon>Litoreibacter</taxon>
    </lineage>
</organism>
<feature type="chain" id="PRO_5015611934" evidence="1">
    <location>
        <begin position="25"/>
        <end position="139"/>
    </location>
</feature>
<dbReference type="OrthoDB" id="7867940at2"/>
<sequence>MTSMHSRIRSLATVFLLFPAALFADDPSTTSWVAMSTDPSVFDGSIIISEDGKKRSLTYSFVYDAQVINSNIDTPVPMQATTEACWIGDVPNEFAPSDALPVEVLFCERGDRAYWALLASGPRAARLPAWLELESWSSD</sequence>
<comment type="caution">
    <text evidence="2">The sequence shown here is derived from an EMBL/GenBank/DDBJ whole genome shotgun (WGS) entry which is preliminary data.</text>
</comment>
<evidence type="ECO:0000313" key="2">
    <source>
        <dbReference type="EMBL" id="PTX56789.1"/>
    </source>
</evidence>
<gene>
    <name evidence="2" type="ORF">C8N43_1451</name>
</gene>
<accession>A0A2T6BL61</accession>
<protein>
    <submittedName>
        <fullName evidence="2">Uncharacterized protein</fullName>
    </submittedName>
</protein>
<keyword evidence="3" id="KW-1185">Reference proteome</keyword>
<proteinExistence type="predicted"/>
<evidence type="ECO:0000313" key="3">
    <source>
        <dbReference type="Proteomes" id="UP000243978"/>
    </source>
</evidence>
<evidence type="ECO:0000256" key="1">
    <source>
        <dbReference type="SAM" id="SignalP"/>
    </source>
</evidence>
<dbReference type="RefSeq" id="WP_158269936.1">
    <property type="nucleotide sequence ID" value="NZ_QBKS01000001.1"/>
</dbReference>